<protein>
    <submittedName>
        <fullName evidence="5">Transcriptional regulator, AcrR family</fullName>
    </submittedName>
</protein>
<dbReference type="SUPFAM" id="SSF48498">
    <property type="entry name" value="Tetracyclin repressor-like, C-terminal domain"/>
    <property type="match status" value="1"/>
</dbReference>
<sequence length="213" mass="22916">MTKSQKSPPRKFRRRAEARPDEVLDAALDIFIAKGFAAARVEDIARAAGLSKGAVYLYFPSKVAILEALVRRAIVPLVQHAGALALTRESDPRQALILVLSFIARGLAEPRNAAIPRLILSEAGTFPELAAMYRREVVDPGLAVLAGLISRGIETGVFRAVDPALAVRNAIGPLIVNALMAQIFGFDPPDPERFIKAHIDVLLNGLAARPEGL</sequence>
<evidence type="ECO:0000256" key="2">
    <source>
        <dbReference type="ARBA" id="ARBA00023125"/>
    </source>
</evidence>
<dbReference type="InterPro" id="IPR036271">
    <property type="entry name" value="Tet_transcr_reg_TetR-rel_C_sf"/>
</dbReference>
<keyword evidence="1" id="KW-0805">Transcription regulation</keyword>
<proteinExistence type="predicted"/>
<dbReference type="PANTHER" id="PTHR30055:SF223">
    <property type="entry name" value="HTH-TYPE TRANSCRIPTIONAL REGULATOR UIDR"/>
    <property type="match status" value="1"/>
</dbReference>
<dbReference type="GO" id="GO:0000976">
    <property type="term" value="F:transcription cis-regulatory region binding"/>
    <property type="evidence" value="ECO:0007669"/>
    <property type="project" value="TreeGrafter"/>
</dbReference>
<organism evidence="5">
    <name type="scientific">hydrothermal vent metagenome</name>
    <dbReference type="NCBI Taxonomy" id="652676"/>
    <lineage>
        <taxon>unclassified sequences</taxon>
        <taxon>metagenomes</taxon>
        <taxon>ecological metagenomes</taxon>
    </lineage>
</organism>
<name>A0A3B0TM20_9ZZZZ</name>
<keyword evidence="2" id="KW-0238">DNA-binding</keyword>
<dbReference type="GO" id="GO:0003700">
    <property type="term" value="F:DNA-binding transcription factor activity"/>
    <property type="evidence" value="ECO:0007669"/>
    <property type="project" value="TreeGrafter"/>
</dbReference>
<evidence type="ECO:0000256" key="1">
    <source>
        <dbReference type="ARBA" id="ARBA00023015"/>
    </source>
</evidence>
<accession>A0A3B0TM20</accession>
<dbReference type="Pfam" id="PF16859">
    <property type="entry name" value="TetR_C_11"/>
    <property type="match status" value="1"/>
</dbReference>
<dbReference type="InterPro" id="IPR009057">
    <property type="entry name" value="Homeodomain-like_sf"/>
</dbReference>
<evidence type="ECO:0000313" key="5">
    <source>
        <dbReference type="EMBL" id="VAW18998.1"/>
    </source>
</evidence>
<dbReference type="Gene3D" id="1.10.357.10">
    <property type="entry name" value="Tetracycline Repressor, domain 2"/>
    <property type="match status" value="1"/>
</dbReference>
<dbReference type="AlphaFoldDB" id="A0A3B0TM20"/>
<dbReference type="EMBL" id="UOEM01000121">
    <property type="protein sequence ID" value="VAW18998.1"/>
    <property type="molecule type" value="Genomic_DNA"/>
</dbReference>
<dbReference type="Pfam" id="PF00440">
    <property type="entry name" value="TetR_N"/>
    <property type="match status" value="1"/>
</dbReference>
<dbReference type="PROSITE" id="PS50977">
    <property type="entry name" value="HTH_TETR_2"/>
    <property type="match status" value="1"/>
</dbReference>
<dbReference type="PANTHER" id="PTHR30055">
    <property type="entry name" value="HTH-TYPE TRANSCRIPTIONAL REGULATOR RUTR"/>
    <property type="match status" value="1"/>
</dbReference>
<gene>
    <name evidence="5" type="ORF">MNBD_ALPHA09-1210</name>
</gene>
<evidence type="ECO:0000256" key="3">
    <source>
        <dbReference type="ARBA" id="ARBA00023163"/>
    </source>
</evidence>
<dbReference type="InterPro" id="IPR001647">
    <property type="entry name" value="HTH_TetR"/>
</dbReference>
<dbReference type="InterPro" id="IPR050109">
    <property type="entry name" value="HTH-type_TetR-like_transc_reg"/>
</dbReference>
<evidence type="ECO:0000259" key="4">
    <source>
        <dbReference type="PROSITE" id="PS50977"/>
    </source>
</evidence>
<dbReference type="SUPFAM" id="SSF46689">
    <property type="entry name" value="Homeodomain-like"/>
    <property type="match status" value="1"/>
</dbReference>
<keyword evidence="3" id="KW-0804">Transcription</keyword>
<reference evidence="5" key="1">
    <citation type="submission" date="2018-06" db="EMBL/GenBank/DDBJ databases">
        <authorList>
            <person name="Zhirakovskaya E."/>
        </authorList>
    </citation>
    <scope>NUCLEOTIDE SEQUENCE</scope>
</reference>
<feature type="domain" description="HTH tetR-type" evidence="4">
    <location>
        <begin position="17"/>
        <end position="77"/>
    </location>
</feature>
<dbReference type="PRINTS" id="PR00455">
    <property type="entry name" value="HTHTETR"/>
</dbReference>
<dbReference type="InterPro" id="IPR011075">
    <property type="entry name" value="TetR_C"/>
</dbReference>